<keyword evidence="2" id="KW-1185">Reference proteome</keyword>
<comment type="caution">
    <text evidence="1">The sequence shown here is derived from an EMBL/GenBank/DDBJ whole genome shotgun (WGS) entry which is preliminary data.</text>
</comment>
<proteinExistence type="predicted"/>
<protein>
    <submittedName>
        <fullName evidence="1">Uncharacterized protein</fullName>
    </submittedName>
</protein>
<evidence type="ECO:0000313" key="1">
    <source>
        <dbReference type="EMBL" id="KAK9187040.1"/>
    </source>
</evidence>
<evidence type="ECO:0000313" key="2">
    <source>
        <dbReference type="Proteomes" id="UP001428341"/>
    </source>
</evidence>
<sequence length="51" mass="5575">MDAPISNFTAVHAGNPESDVAEVESFRLRLDDIFQKVDKAPSTLTLCCQGH</sequence>
<organism evidence="1 2">
    <name type="scientific">Citrus x changshan-huyou</name>
    <dbReference type="NCBI Taxonomy" id="2935761"/>
    <lineage>
        <taxon>Eukaryota</taxon>
        <taxon>Viridiplantae</taxon>
        <taxon>Streptophyta</taxon>
        <taxon>Embryophyta</taxon>
        <taxon>Tracheophyta</taxon>
        <taxon>Spermatophyta</taxon>
        <taxon>Magnoliopsida</taxon>
        <taxon>eudicotyledons</taxon>
        <taxon>Gunneridae</taxon>
        <taxon>Pentapetalae</taxon>
        <taxon>rosids</taxon>
        <taxon>malvids</taxon>
        <taxon>Sapindales</taxon>
        <taxon>Rutaceae</taxon>
        <taxon>Aurantioideae</taxon>
        <taxon>Citrus</taxon>
    </lineage>
</organism>
<name>A0AAP0QE66_9ROSI</name>
<dbReference type="AlphaFoldDB" id="A0AAP0QE66"/>
<dbReference type="Proteomes" id="UP001428341">
    <property type="component" value="Unassembled WGS sequence"/>
</dbReference>
<dbReference type="EMBL" id="JBCGBO010000007">
    <property type="protein sequence ID" value="KAK9187040.1"/>
    <property type="molecule type" value="Genomic_DNA"/>
</dbReference>
<reference evidence="1 2" key="1">
    <citation type="submission" date="2024-05" db="EMBL/GenBank/DDBJ databases">
        <title>Haplotype-resolved chromosome-level genome assembly of Huyou (Citrus changshanensis).</title>
        <authorList>
            <person name="Miao C."/>
            <person name="Chen W."/>
            <person name="Wu Y."/>
            <person name="Wang L."/>
            <person name="Zhao S."/>
            <person name="Grierson D."/>
            <person name="Xu C."/>
            <person name="Chen K."/>
        </authorList>
    </citation>
    <scope>NUCLEOTIDE SEQUENCE [LARGE SCALE GENOMIC DNA]</scope>
    <source>
        <strain evidence="1">01-14</strain>
        <tissue evidence="1">Leaf</tissue>
    </source>
</reference>
<gene>
    <name evidence="1" type="ORF">WN944_018430</name>
</gene>
<accession>A0AAP0QE66</accession>